<feature type="region of interest" description="Disordered" evidence="7">
    <location>
        <begin position="1"/>
        <end position="37"/>
    </location>
</feature>
<feature type="domain" description="Xylanolytic transcriptional activator regulatory" evidence="8">
    <location>
        <begin position="368"/>
        <end position="442"/>
    </location>
</feature>
<organism evidence="9 10">
    <name type="scientific">Xylaria bambusicola</name>
    <dbReference type="NCBI Taxonomy" id="326684"/>
    <lineage>
        <taxon>Eukaryota</taxon>
        <taxon>Fungi</taxon>
        <taxon>Dikarya</taxon>
        <taxon>Ascomycota</taxon>
        <taxon>Pezizomycotina</taxon>
        <taxon>Sordariomycetes</taxon>
        <taxon>Xylariomycetidae</taxon>
        <taxon>Xylariales</taxon>
        <taxon>Xylariaceae</taxon>
        <taxon>Xylaria</taxon>
    </lineage>
</organism>
<evidence type="ECO:0000256" key="7">
    <source>
        <dbReference type="SAM" id="MobiDB-lite"/>
    </source>
</evidence>
<name>A0AAN7ZBF8_9PEZI</name>
<evidence type="ECO:0000313" key="10">
    <source>
        <dbReference type="Proteomes" id="UP001305414"/>
    </source>
</evidence>
<dbReference type="PANTHER" id="PTHR31313:SF81">
    <property type="entry name" value="TY1 ENHANCER ACTIVATOR"/>
    <property type="match status" value="1"/>
</dbReference>
<keyword evidence="5" id="KW-0804">Transcription</keyword>
<dbReference type="SMART" id="SM00906">
    <property type="entry name" value="Fungal_trans"/>
    <property type="match status" value="1"/>
</dbReference>
<feature type="region of interest" description="Disordered" evidence="7">
    <location>
        <begin position="208"/>
        <end position="242"/>
    </location>
</feature>
<keyword evidence="10" id="KW-1185">Reference proteome</keyword>
<feature type="region of interest" description="Disordered" evidence="7">
    <location>
        <begin position="103"/>
        <end position="157"/>
    </location>
</feature>
<evidence type="ECO:0000256" key="3">
    <source>
        <dbReference type="ARBA" id="ARBA00023015"/>
    </source>
</evidence>
<evidence type="ECO:0000256" key="5">
    <source>
        <dbReference type="ARBA" id="ARBA00023163"/>
    </source>
</evidence>
<feature type="compositionally biased region" description="Polar residues" evidence="7">
    <location>
        <begin position="218"/>
        <end position="231"/>
    </location>
</feature>
<reference evidence="9 10" key="1">
    <citation type="submission" date="2023-10" db="EMBL/GenBank/DDBJ databases">
        <title>Draft genome sequence of Xylaria bambusicola isolate GMP-LS, the root and basal stem rot pathogen of sugarcane in Indonesia.</title>
        <authorList>
            <person name="Selvaraj P."/>
            <person name="Muralishankar V."/>
            <person name="Muruganantham S."/>
            <person name="Sp S."/>
            <person name="Haryani S."/>
            <person name="Lau K.J.X."/>
            <person name="Naqvi N.I."/>
        </authorList>
    </citation>
    <scope>NUCLEOTIDE SEQUENCE [LARGE SCALE GENOMIC DNA]</scope>
    <source>
        <strain evidence="9">GMP-LS</strain>
    </source>
</reference>
<feature type="compositionally biased region" description="Basic and acidic residues" evidence="7">
    <location>
        <begin position="208"/>
        <end position="217"/>
    </location>
</feature>
<dbReference type="CDD" id="cd12148">
    <property type="entry name" value="fungal_TF_MHR"/>
    <property type="match status" value="1"/>
</dbReference>
<dbReference type="GO" id="GO:0006351">
    <property type="term" value="P:DNA-templated transcription"/>
    <property type="evidence" value="ECO:0007669"/>
    <property type="project" value="InterPro"/>
</dbReference>
<dbReference type="Pfam" id="PF04082">
    <property type="entry name" value="Fungal_trans"/>
    <property type="match status" value="1"/>
</dbReference>
<proteinExistence type="predicted"/>
<dbReference type="EMBL" id="JAWHQM010000026">
    <property type="protein sequence ID" value="KAK5632738.1"/>
    <property type="molecule type" value="Genomic_DNA"/>
</dbReference>
<keyword evidence="2" id="KW-0862">Zinc</keyword>
<evidence type="ECO:0000259" key="8">
    <source>
        <dbReference type="SMART" id="SM00906"/>
    </source>
</evidence>
<feature type="compositionally biased region" description="Polar residues" evidence="7">
    <location>
        <begin position="16"/>
        <end position="27"/>
    </location>
</feature>
<dbReference type="GO" id="GO:0008270">
    <property type="term" value="F:zinc ion binding"/>
    <property type="evidence" value="ECO:0007669"/>
    <property type="project" value="InterPro"/>
</dbReference>
<evidence type="ECO:0000256" key="1">
    <source>
        <dbReference type="ARBA" id="ARBA00022723"/>
    </source>
</evidence>
<dbReference type="InterPro" id="IPR007219">
    <property type="entry name" value="XnlR_reg_dom"/>
</dbReference>
<gene>
    <name evidence="9" type="ORF">RRF57_008452</name>
</gene>
<dbReference type="Proteomes" id="UP001305414">
    <property type="component" value="Unassembled WGS sequence"/>
</dbReference>
<evidence type="ECO:0000313" key="9">
    <source>
        <dbReference type="EMBL" id="KAK5632738.1"/>
    </source>
</evidence>
<evidence type="ECO:0000256" key="2">
    <source>
        <dbReference type="ARBA" id="ARBA00022833"/>
    </source>
</evidence>
<keyword evidence="6" id="KW-0539">Nucleus</keyword>
<evidence type="ECO:0000256" key="4">
    <source>
        <dbReference type="ARBA" id="ARBA00023125"/>
    </source>
</evidence>
<keyword evidence="3" id="KW-0805">Transcription regulation</keyword>
<comment type="caution">
    <text evidence="9">The sequence shown here is derived from an EMBL/GenBank/DDBJ whole genome shotgun (WGS) entry which is preliminary data.</text>
</comment>
<accession>A0AAN7ZBF8</accession>
<dbReference type="GO" id="GO:0003677">
    <property type="term" value="F:DNA binding"/>
    <property type="evidence" value="ECO:0007669"/>
    <property type="project" value="UniProtKB-KW"/>
</dbReference>
<dbReference type="InterPro" id="IPR051615">
    <property type="entry name" value="Transcr_Regulatory_Elem"/>
</dbReference>
<keyword evidence="1" id="KW-0479">Metal-binding</keyword>
<keyword evidence="4" id="KW-0238">DNA-binding</keyword>
<evidence type="ECO:0000256" key="6">
    <source>
        <dbReference type="ARBA" id="ARBA00023242"/>
    </source>
</evidence>
<protein>
    <recommendedName>
        <fullName evidence="8">Xylanolytic transcriptional activator regulatory domain-containing protein</fullName>
    </recommendedName>
</protein>
<dbReference type="PANTHER" id="PTHR31313">
    <property type="entry name" value="TY1 ENHANCER ACTIVATOR"/>
    <property type="match status" value="1"/>
</dbReference>
<dbReference type="AlphaFoldDB" id="A0AAN7ZBF8"/>
<feature type="compositionally biased region" description="Basic and acidic residues" evidence="7">
    <location>
        <begin position="123"/>
        <end position="142"/>
    </location>
</feature>
<sequence>MTASTTKEVGDGSEIDISNQENVSQRADTIRRNSKQHIRHRASVACYSCRDRRIRCVVPKGASECTNASDLGQNVPISKAYVSSLSARIGMLESMLEEKGVAIPPATHPPVTRHEAQSASSGDDARSPGSETRRHSKSDASSRNRHVLSPPYSHEDFAMSESPIEDFMSTNVSKLWKGSPQTEHSPSHRLGLEEDLLDHLLCRDGDPSRDKLSRELDSTSSPAPHKSTGSLSRYDVGESPGQVRRAERIIRSLTPKTHDYLMHNFWKHHNSVFQVVDRACFEADRGSEKPRFYSSFLHVIMLALGWRFADKDRCDVARINVGNHESAIHREAKSMLEIDLERPTGIPSIQSLLLLGDLECGVGRDNIGWMYAGMANRLAFDIGLHIDCNTIELSDQESCVRRRAMKACVLYDKYWALFQRRATSISRDIDFDLAKATIFTTQSFGHVPYTPIGTEMIDEEIHKQFFELMSLATRIVDRRVRDGRKPRVERRDSFKIYEADENDSTEMILLDQQLRDWYRRLPSHLSWEPGNVITAPCSYFLLHQQYYAIIILLHRSRGDRKSAVNEGTTLLPLLSPHTPSTSGNPQASNCPKSARKICTKAALQFSLIVSQSKKRCNIGKICCTSLQPATIASIALLAAIAQCEAEADRRLYHSSLEVLTDIIRDMSRSCQPAVRPGNLIDMTRAQLHLNMRNSPSGYGNPWEQNGLVQLKDPDIHSSFPMNRDIYMGGQLFPTYEHPRTPQPKLQPQAPLSPSYSQYPNRDQFNLMSNLTPRFPDSPESFVNLETLYTIGADNMYSDHSVRYTSDNYLRLAPSAKGWGLHSLHAAGPVQQPSTDLDSQMPDWIGESATARHESNATGQNGDLSMPLGSELDAENIAECKGEGVDSLGWMTSDRRSSVFTNNMELSHSSTDGVTPRRNYELDYLSL</sequence>